<proteinExistence type="predicted"/>
<reference evidence="3" key="1">
    <citation type="journal article" date="2019" name="Int. J. Syst. Evol. Microbiol.">
        <title>The Global Catalogue of Microorganisms (GCM) 10K type strain sequencing project: providing services to taxonomists for standard genome sequencing and annotation.</title>
        <authorList>
            <consortium name="The Broad Institute Genomics Platform"/>
            <consortium name="The Broad Institute Genome Sequencing Center for Infectious Disease"/>
            <person name="Wu L."/>
            <person name="Ma J."/>
        </authorList>
    </citation>
    <scope>NUCLEOTIDE SEQUENCE [LARGE SCALE GENOMIC DNA]</scope>
    <source>
        <strain evidence="3">NBRC 110140</strain>
    </source>
</reference>
<name>A0ABQ5VW66_9RHOB</name>
<comment type="caution">
    <text evidence="2">The sequence shown here is derived from an EMBL/GenBank/DDBJ whole genome shotgun (WGS) entry which is preliminary data.</text>
</comment>
<dbReference type="InterPro" id="IPR020556">
    <property type="entry name" value="Amidase_CS"/>
</dbReference>
<evidence type="ECO:0000313" key="2">
    <source>
        <dbReference type="EMBL" id="GLQ35417.1"/>
    </source>
</evidence>
<dbReference type="InterPro" id="IPR000120">
    <property type="entry name" value="Amidase"/>
</dbReference>
<dbReference type="PANTHER" id="PTHR11895">
    <property type="entry name" value="TRANSAMIDASE"/>
    <property type="match status" value="1"/>
</dbReference>
<dbReference type="PROSITE" id="PS00571">
    <property type="entry name" value="AMIDASES"/>
    <property type="match status" value="1"/>
</dbReference>
<dbReference type="PANTHER" id="PTHR11895:SF176">
    <property type="entry name" value="AMIDASE AMID-RELATED"/>
    <property type="match status" value="1"/>
</dbReference>
<feature type="domain" description="Amidase" evidence="1">
    <location>
        <begin position="26"/>
        <end position="430"/>
    </location>
</feature>
<dbReference type="RefSeq" id="WP_284377824.1">
    <property type="nucleotide sequence ID" value="NZ_BSNN01000004.1"/>
</dbReference>
<dbReference type="Gene3D" id="3.90.1300.10">
    <property type="entry name" value="Amidase signature (AS) domain"/>
    <property type="match status" value="1"/>
</dbReference>
<dbReference type="Proteomes" id="UP001156694">
    <property type="component" value="Unassembled WGS sequence"/>
</dbReference>
<evidence type="ECO:0000259" key="1">
    <source>
        <dbReference type="Pfam" id="PF01425"/>
    </source>
</evidence>
<keyword evidence="3" id="KW-1185">Reference proteome</keyword>
<dbReference type="InterPro" id="IPR023631">
    <property type="entry name" value="Amidase_dom"/>
</dbReference>
<dbReference type="Pfam" id="PF01425">
    <property type="entry name" value="Amidase"/>
    <property type="match status" value="1"/>
</dbReference>
<dbReference type="InterPro" id="IPR036928">
    <property type="entry name" value="AS_sf"/>
</dbReference>
<organism evidence="2 3">
    <name type="scientific">Amylibacter marinus</name>
    <dbReference type="NCBI Taxonomy" id="1475483"/>
    <lineage>
        <taxon>Bacteria</taxon>
        <taxon>Pseudomonadati</taxon>
        <taxon>Pseudomonadota</taxon>
        <taxon>Alphaproteobacteria</taxon>
        <taxon>Rhodobacterales</taxon>
        <taxon>Paracoccaceae</taxon>
        <taxon>Amylibacter</taxon>
    </lineage>
</organism>
<dbReference type="EMBL" id="BSNN01000004">
    <property type="protein sequence ID" value="GLQ35417.1"/>
    <property type="molecule type" value="Genomic_DNA"/>
</dbReference>
<sequence>MVHSWLTATACDLGRGIENNSICPLELTNTFLSAIQNHPQRDRIYSIVTADRALKEASAAKQRAQSNTRRGLLDGVPISWKDLFDSADIPTEAGCRMLAGRVPDTDAVPLRNATDAGMICLGKTHMSELAFSGLGLNPMAQTTPCVNDLDAVAGGSSSGAAGSVAFGIAAAGIGSDTGGSVRIPSTWNDLVGLKTTSAEISLEGSVPLCPKFDTVGPLCRSVEDASALFDVLRGRPITPLHPQPPKRALILNTIALDDVDTAPKSAFDKACGAISESGIETEEIAFPELNEIMALAGVLFTTEAYAQWAELLETEGHKMYPMIFERFMSGKAHAQADYRAAWDVLRTIRQKWDRLIGPEDVVVLPSSPILPPKTEGLLNDHAYYIRANLLALRNTRIGNLLNLPVVTLPLGAPSCGISIMGKPHAEAKLLQHCAAIDPLLTNY</sequence>
<evidence type="ECO:0000313" key="3">
    <source>
        <dbReference type="Proteomes" id="UP001156694"/>
    </source>
</evidence>
<protein>
    <submittedName>
        <fullName evidence="2">Amidase</fullName>
    </submittedName>
</protein>
<gene>
    <name evidence="2" type="ORF">GCM10007939_17000</name>
</gene>
<accession>A0ABQ5VW66</accession>
<dbReference type="SUPFAM" id="SSF75304">
    <property type="entry name" value="Amidase signature (AS) enzymes"/>
    <property type="match status" value="1"/>
</dbReference>